<organism evidence="1 2">
    <name type="scientific">Pseudomonas avellanae pv. morsprunorum</name>
    <dbReference type="NCBI Taxonomy" id="3380385"/>
    <lineage>
        <taxon>Bacteria</taxon>
        <taxon>Pseudomonadati</taxon>
        <taxon>Pseudomonadota</taxon>
        <taxon>Gammaproteobacteria</taxon>
        <taxon>Pseudomonadales</taxon>
        <taxon>Pseudomonadaceae</taxon>
        <taxon>Pseudomonas</taxon>
    </lineage>
</organism>
<comment type="caution">
    <text evidence="1">The sequence shown here is derived from an EMBL/GenBank/DDBJ whole genome shotgun (WGS) entry which is preliminary data.</text>
</comment>
<gene>
    <name evidence="1" type="ORF">BKM26_04525</name>
</gene>
<reference evidence="1 2" key="1">
    <citation type="submission" date="2016-10" db="EMBL/GenBank/DDBJ databases">
        <title>Comparative genomics of Pseudomonas syringae.</title>
        <authorList>
            <person name="Hulin M.T."/>
        </authorList>
    </citation>
    <scope>NUCLEOTIDE SEQUENCE [LARGE SCALE GENOMIC DNA]</scope>
    <source>
        <strain evidence="2">R2-5255</strain>
    </source>
</reference>
<proteinExistence type="predicted"/>
<evidence type="ECO:0000313" key="2">
    <source>
        <dbReference type="Proteomes" id="UP000237477"/>
    </source>
</evidence>
<sequence>MSLVPTQRRIEDADQYQVLLLASAQKVPIMLIKHIHIPRPDRKYVALHVLDFAFASNAIARLKVIAVMQERLCARADNGVAQRKAHSITLSEQTMAGSGTPFDEIRGVLDIGFVANKHVKPLWGSRLKNNQLV</sequence>
<evidence type="ECO:0000313" key="1">
    <source>
        <dbReference type="EMBL" id="POC97219.1"/>
    </source>
</evidence>
<protein>
    <submittedName>
        <fullName evidence="1">Uncharacterized protein</fullName>
    </submittedName>
</protein>
<dbReference type="EMBL" id="MLEC01000004">
    <property type="protein sequence ID" value="POC97219.1"/>
    <property type="molecule type" value="Genomic_DNA"/>
</dbReference>
<dbReference type="Proteomes" id="UP000237477">
    <property type="component" value="Unassembled WGS sequence"/>
</dbReference>
<keyword evidence="2" id="KW-1185">Reference proteome</keyword>
<name>A0ABX4Z333_9PSED</name>
<accession>A0ABX4Z333</accession>